<dbReference type="Pfam" id="PF02879">
    <property type="entry name" value="PGM_PMM_II"/>
    <property type="match status" value="1"/>
</dbReference>
<dbReference type="PANTHER" id="PTHR42946">
    <property type="entry name" value="PHOSPHOHEXOSE MUTASE"/>
    <property type="match status" value="1"/>
</dbReference>
<feature type="domain" description="Alpha-D-phosphohexomutase alpha/beta/alpha" evidence="8">
    <location>
        <begin position="3"/>
        <end position="127"/>
    </location>
</feature>
<evidence type="ECO:0000259" key="8">
    <source>
        <dbReference type="Pfam" id="PF02878"/>
    </source>
</evidence>
<dbReference type="RefSeq" id="WP_092422252.1">
    <property type="nucleotide sequence ID" value="NZ_FPCK01000001.1"/>
</dbReference>
<sequence>MSLKFGTSGVRGLVADLEGQPARRYVAAFLRHLQSSGQMQGGRVLVGYDLRPSSPDIAVDCLNAVAASGFEPVDCGAVPTPALALRALDTGSAAVMITGSHIPADRNGLKFYTPTGEVSKDDEAGIVGSLGESPVPDASYSAADEHEVTLSAYFDRCVSLLPEGALAGWTIGIFEHSTVSRDLMGEVVRALGAKTVSFGRSDVFVPVDTEAFSDALFQPLAGWVRDHDLDALISADGDADRPLLVDGKGQFVRGDALGLLAARFLEAKAVVTPVTSNSAIERTGFFSEVVRTRVGSPFVVAEMEKATSVVGFEANGGTFVGRGLSLPPLPTRDAILPVIATLALAAREGITVADLVLRLPLQVAVADRLQNVPSDRSGEFLARLGADENYASEVFAPHTIERVNAIDGLQFHLTGGETVHFRASGNAPELRSYVEAATAERASELLVWSMRALEKAVR</sequence>
<dbReference type="PROSITE" id="PS00710">
    <property type="entry name" value="PGM_PMM"/>
    <property type="match status" value="1"/>
</dbReference>
<dbReference type="GO" id="GO:0000287">
    <property type="term" value="F:magnesium ion binding"/>
    <property type="evidence" value="ECO:0007669"/>
    <property type="project" value="InterPro"/>
</dbReference>
<dbReference type="InterPro" id="IPR016055">
    <property type="entry name" value="A-D-PHexomutase_a/b/a-I/II/III"/>
</dbReference>
<dbReference type="GO" id="GO:0004615">
    <property type="term" value="F:phosphomannomutase activity"/>
    <property type="evidence" value="ECO:0007669"/>
    <property type="project" value="TreeGrafter"/>
</dbReference>
<dbReference type="Gene3D" id="3.30.310.50">
    <property type="entry name" value="Alpha-D-phosphohexomutase, C-terminal domain"/>
    <property type="match status" value="1"/>
</dbReference>
<dbReference type="Gene3D" id="3.40.120.10">
    <property type="entry name" value="Alpha-D-Glucose-1,6-Bisphosphate, subunit A, domain 3"/>
    <property type="match status" value="3"/>
</dbReference>
<accession>A0A1I7N8X0</accession>
<keyword evidence="3" id="KW-0597">Phosphoprotein</keyword>
<dbReference type="STRING" id="429728.SAMN05216456_1227"/>
<comment type="similarity">
    <text evidence="2 7">Belongs to the phosphohexose mutase family.</text>
</comment>
<feature type="domain" description="Alpha-D-phosphohexomutase alpha/beta/alpha" evidence="9">
    <location>
        <begin position="152"/>
        <end position="249"/>
    </location>
</feature>
<dbReference type="SUPFAM" id="SSF53738">
    <property type="entry name" value="Phosphoglucomutase, first 3 domains"/>
    <property type="match status" value="3"/>
</dbReference>
<dbReference type="OrthoDB" id="9803322at2"/>
<evidence type="ECO:0000256" key="1">
    <source>
        <dbReference type="ARBA" id="ARBA00001946"/>
    </source>
</evidence>
<dbReference type="SUPFAM" id="SSF55957">
    <property type="entry name" value="Phosphoglucomutase, C-terminal domain"/>
    <property type="match status" value="1"/>
</dbReference>
<evidence type="ECO:0000256" key="6">
    <source>
        <dbReference type="ARBA" id="ARBA00023235"/>
    </source>
</evidence>
<evidence type="ECO:0000259" key="10">
    <source>
        <dbReference type="Pfam" id="PF02880"/>
    </source>
</evidence>
<dbReference type="InterPro" id="IPR005846">
    <property type="entry name" value="A-D-PHexomutase_a/b/a-III"/>
</dbReference>
<keyword evidence="6" id="KW-0413">Isomerase</keyword>
<proteinExistence type="inferred from homology"/>
<dbReference type="EMBL" id="FPCK01000001">
    <property type="protein sequence ID" value="SFV31079.1"/>
    <property type="molecule type" value="Genomic_DNA"/>
</dbReference>
<protein>
    <submittedName>
        <fullName evidence="11">Phosphomannomutase</fullName>
    </submittedName>
</protein>
<evidence type="ECO:0000313" key="12">
    <source>
        <dbReference type="Proteomes" id="UP000199074"/>
    </source>
</evidence>
<keyword evidence="12" id="KW-1185">Reference proteome</keyword>
<reference evidence="11 12" key="1">
    <citation type="submission" date="2016-10" db="EMBL/GenBank/DDBJ databases">
        <authorList>
            <person name="de Groot N.N."/>
        </authorList>
    </citation>
    <scope>NUCLEOTIDE SEQUENCE [LARGE SCALE GENOMIC DNA]</scope>
    <source>
        <strain evidence="11 12">IPL20</strain>
    </source>
</reference>
<keyword evidence="5 7" id="KW-0460">Magnesium</keyword>
<dbReference type="GO" id="GO:0005975">
    <property type="term" value="P:carbohydrate metabolic process"/>
    <property type="evidence" value="ECO:0007669"/>
    <property type="project" value="InterPro"/>
</dbReference>
<gene>
    <name evidence="11" type="ORF">SAMN05216456_1227</name>
</gene>
<dbReference type="InterPro" id="IPR016066">
    <property type="entry name" value="A-D-PHexomutase_CS"/>
</dbReference>
<dbReference type="Pfam" id="PF02878">
    <property type="entry name" value="PGM_PMM_I"/>
    <property type="match status" value="1"/>
</dbReference>
<keyword evidence="4 7" id="KW-0479">Metal-binding</keyword>
<evidence type="ECO:0000256" key="5">
    <source>
        <dbReference type="ARBA" id="ARBA00022842"/>
    </source>
</evidence>
<organism evidence="11 12">
    <name type="scientific">Devosia crocina</name>
    <dbReference type="NCBI Taxonomy" id="429728"/>
    <lineage>
        <taxon>Bacteria</taxon>
        <taxon>Pseudomonadati</taxon>
        <taxon>Pseudomonadota</taxon>
        <taxon>Alphaproteobacteria</taxon>
        <taxon>Hyphomicrobiales</taxon>
        <taxon>Devosiaceae</taxon>
        <taxon>Devosia</taxon>
    </lineage>
</organism>
<evidence type="ECO:0000256" key="7">
    <source>
        <dbReference type="RuleBase" id="RU004326"/>
    </source>
</evidence>
<dbReference type="InterPro" id="IPR005844">
    <property type="entry name" value="A-D-PHexomutase_a/b/a-I"/>
</dbReference>
<dbReference type="InterPro" id="IPR036900">
    <property type="entry name" value="A-D-PHexomutase_C_sf"/>
</dbReference>
<feature type="domain" description="Alpha-D-phosphohexomutase alpha/beta/alpha" evidence="10">
    <location>
        <begin position="254"/>
        <end position="356"/>
    </location>
</feature>
<dbReference type="AlphaFoldDB" id="A0A1I7N8X0"/>
<evidence type="ECO:0000313" key="11">
    <source>
        <dbReference type="EMBL" id="SFV31079.1"/>
    </source>
</evidence>
<dbReference type="InterPro" id="IPR050060">
    <property type="entry name" value="Phosphoglucosamine_mutase"/>
</dbReference>
<dbReference type="Proteomes" id="UP000199074">
    <property type="component" value="Unassembled WGS sequence"/>
</dbReference>
<dbReference type="Pfam" id="PF02880">
    <property type="entry name" value="PGM_PMM_III"/>
    <property type="match status" value="1"/>
</dbReference>
<evidence type="ECO:0000256" key="2">
    <source>
        <dbReference type="ARBA" id="ARBA00010231"/>
    </source>
</evidence>
<dbReference type="PANTHER" id="PTHR42946:SF1">
    <property type="entry name" value="PHOSPHOGLUCOMUTASE (ALPHA-D-GLUCOSE-1,6-BISPHOSPHATE-DEPENDENT)"/>
    <property type="match status" value="1"/>
</dbReference>
<dbReference type="InterPro" id="IPR005845">
    <property type="entry name" value="A-D-PHexomutase_a/b/a-II"/>
</dbReference>
<comment type="cofactor">
    <cofactor evidence="1">
        <name>Mg(2+)</name>
        <dbReference type="ChEBI" id="CHEBI:18420"/>
    </cofactor>
</comment>
<evidence type="ECO:0000256" key="3">
    <source>
        <dbReference type="ARBA" id="ARBA00022553"/>
    </source>
</evidence>
<name>A0A1I7N8X0_9HYPH</name>
<evidence type="ECO:0000256" key="4">
    <source>
        <dbReference type="ARBA" id="ARBA00022723"/>
    </source>
</evidence>
<evidence type="ECO:0000259" key="9">
    <source>
        <dbReference type="Pfam" id="PF02879"/>
    </source>
</evidence>